<feature type="region of interest" description="Disordered" evidence="1">
    <location>
        <begin position="1"/>
        <end position="25"/>
    </location>
</feature>
<evidence type="ECO:0000256" key="1">
    <source>
        <dbReference type="SAM" id="MobiDB-lite"/>
    </source>
</evidence>
<protein>
    <submittedName>
        <fullName evidence="2">Uncharacterized protein</fullName>
    </submittedName>
</protein>
<dbReference type="STRING" id="1802164.A3H51_01240"/>
<dbReference type="EMBL" id="MHOJ01000043">
    <property type="protein sequence ID" value="OGZ61382.1"/>
    <property type="molecule type" value="Genomic_DNA"/>
</dbReference>
<dbReference type="AlphaFoldDB" id="A0A1G2HFW6"/>
<proteinExistence type="predicted"/>
<sequence length="92" mass="10778">MDFESIDPDNIDYGQEDTDDFEEGTEAKEQALQELLEDEGIKTNLARVENRDWEWVNESLGLKPENRIHPNYPKIVRLLKDVLKDQYLDGLL</sequence>
<reference evidence="2 3" key="1">
    <citation type="journal article" date="2016" name="Nat. Commun.">
        <title>Thousands of microbial genomes shed light on interconnected biogeochemical processes in an aquifer system.</title>
        <authorList>
            <person name="Anantharaman K."/>
            <person name="Brown C.T."/>
            <person name="Hug L.A."/>
            <person name="Sharon I."/>
            <person name="Castelle C.J."/>
            <person name="Probst A.J."/>
            <person name="Thomas B.C."/>
            <person name="Singh A."/>
            <person name="Wilkins M.J."/>
            <person name="Karaoz U."/>
            <person name="Brodie E.L."/>
            <person name="Williams K.H."/>
            <person name="Hubbard S.S."/>
            <person name="Banfield J.F."/>
        </authorList>
    </citation>
    <scope>NUCLEOTIDE SEQUENCE [LARGE SCALE GENOMIC DNA]</scope>
</reference>
<comment type="caution">
    <text evidence="2">The sequence shown here is derived from an EMBL/GenBank/DDBJ whole genome shotgun (WGS) entry which is preliminary data.</text>
</comment>
<evidence type="ECO:0000313" key="3">
    <source>
        <dbReference type="Proteomes" id="UP000178509"/>
    </source>
</evidence>
<feature type="compositionally biased region" description="Acidic residues" evidence="1">
    <location>
        <begin position="1"/>
        <end position="24"/>
    </location>
</feature>
<dbReference type="Proteomes" id="UP000178509">
    <property type="component" value="Unassembled WGS sequence"/>
</dbReference>
<gene>
    <name evidence="2" type="ORF">A3H51_01240</name>
</gene>
<organism evidence="2 3">
    <name type="scientific">Candidatus Spechtbacteria bacterium RIFCSPLOWO2_02_FULL_38_8</name>
    <dbReference type="NCBI Taxonomy" id="1802164"/>
    <lineage>
        <taxon>Bacteria</taxon>
        <taxon>Candidatus Spechtiibacteriota</taxon>
    </lineage>
</organism>
<evidence type="ECO:0000313" key="2">
    <source>
        <dbReference type="EMBL" id="OGZ61382.1"/>
    </source>
</evidence>
<accession>A0A1G2HFW6</accession>
<name>A0A1G2HFW6_9BACT</name>